<dbReference type="Proteomes" id="UP001320876">
    <property type="component" value="Unassembled WGS sequence"/>
</dbReference>
<dbReference type="RefSeq" id="WP_264486705.1">
    <property type="nucleotide sequence ID" value="NZ_JAPDDT010000003.1"/>
</dbReference>
<keyword evidence="3" id="KW-1185">Reference proteome</keyword>
<reference evidence="2 3" key="1">
    <citation type="submission" date="2022-10" db="EMBL/GenBank/DDBJ databases">
        <title>Luteolibacter arcticus strain CCTCC AB 2014275, whole genome shotgun sequencing project.</title>
        <authorList>
            <person name="Zhao G."/>
            <person name="Shen L."/>
        </authorList>
    </citation>
    <scope>NUCLEOTIDE SEQUENCE [LARGE SCALE GENOMIC DNA]</scope>
    <source>
        <strain evidence="2 3">CCTCC AB 2014275</strain>
    </source>
</reference>
<protein>
    <submittedName>
        <fullName evidence="2">DUF58 domain-containing protein</fullName>
    </submittedName>
</protein>
<dbReference type="InterPro" id="IPR036465">
    <property type="entry name" value="vWFA_dom_sf"/>
</dbReference>
<accession>A0ABT3GGK9</accession>
<dbReference type="InterPro" id="IPR002881">
    <property type="entry name" value="DUF58"/>
</dbReference>
<gene>
    <name evidence="2" type="ORF">OKA05_08520</name>
</gene>
<sequence>MNPNPSPPRPSNFADPVALMRVRSLELRARTVVEGFWKGLHRSPRHGFSAEFAEYRQYVPGDDIRYLDWKVLARRDKCFIRKFREETNLRCHILLDLSKSMGYGSKTYTKLEYARTLAATLAMFLHQQGDEIGLLTFDEVARDYLPPRHRTGHLHAILAALDRPALGLGAALHSPVDAILSRGRMRGLVFVISDFLTPLTELKAPLSALAACGHDISLMQTLDPAEIHFTFDSAVNFEDMESGRVLPADPERLRAGYLKKFEAHQQGLKSLCDTLGILHHQLPTDQPLETALHSFLSDRQSLGQRISRSRST</sequence>
<organism evidence="2 3">
    <name type="scientific">Luteolibacter arcticus</name>
    <dbReference type="NCBI Taxonomy" id="1581411"/>
    <lineage>
        <taxon>Bacteria</taxon>
        <taxon>Pseudomonadati</taxon>
        <taxon>Verrucomicrobiota</taxon>
        <taxon>Verrucomicrobiia</taxon>
        <taxon>Verrucomicrobiales</taxon>
        <taxon>Verrucomicrobiaceae</taxon>
        <taxon>Luteolibacter</taxon>
    </lineage>
</organism>
<evidence type="ECO:0000259" key="1">
    <source>
        <dbReference type="Pfam" id="PF01882"/>
    </source>
</evidence>
<dbReference type="SUPFAM" id="SSF53300">
    <property type="entry name" value="vWA-like"/>
    <property type="match status" value="1"/>
</dbReference>
<proteinExistence type="predicted"/>
<dbReference type="Gene3D" id="3.40.50.410">
    <property type="entry name" value="von Willebrand factor, type A domain"/>
    <property type="match status" value="1"/>
</dbReference>
<comment type="caution">
    <text evidence="2">The sequence shown here is derived from an EMBL/GenBank/DDBJ whole genome shotgun (WGS) entry which is preliminary data.</text>
</comment>
<evidence type="ECO:0000313" key="3">
    <source>
        <dbReference type="Proteomes" id="UP001320876"/>
    </source>
</evidence>
<dbReference type="PANTHER" id="PTHR33608">
    <property type="entry name" value="BLL2464 PROTEIN"/>
    <property type="match status" value="1"/>
</dbReference>
<dbReference type="Pfam" id="PF01882">
    <property type="entry name" value="DUF58"/>
    <property type="match status" value="1"/>
</dbReference>
<evidence type="ECO:0000313" key="2">
    <source>
        <dbReference type="EMBL" id="MCW1922596.1"/>
    </source>
</evidence>
<feature type="domain" description="DUF58" evidence="1">
    <location>
        <begin position="54"/>
        <end position="265"/>
    </location>
</feature>
<dbReference type="PANTHER" id="PTHR33608:SF7">
    <property type="entry name" value="DUF58 DOMAIN-CONTAINING PROTEIN"/>
    <property type="match status" value="1"/>
</dbReference>
<dbReference type="EMBL" id="JAPDDT010000003">
    <property type="protein sequence ID" value="MCW1922596.1"/>
    <property type="molecule type" value="Genomic_DNA"/>
</dbReference>
<name>A0ABT3GGK9_9BACT</name>
<dbReference type="CDD" id="cd00198">
    <property type="entry name" value="vWFA"/>
    <property type="match status" value="1"/>
</dbReference>